<dbReference type="GO" id="GO:0005789">
    <property type="term" value="C:endoplasmic reticulum membrane"/>
    <property type="evidence" value="ECO:0007669"/>
    <property type="project" value="UniProtKB-SubCell"/>
</dbReference>
<dbReference type="InterPro" id="IPR029012">
    <property type="entry name" value="Helix_hairpin_bin_sf"/>
</dbReference>
<evidence type="ECO:0000256" key="5">
    <source>
        <dbReference type="ARBA" id="ARBA00022824"/>
    </source>
</evidence>
<evidence type="ECO:0000313" key="12">
    <source>
        <dbReference type="Proteomes" id="UP001152888"/>
    </source>
</evidence>
<accession>A0A9P0PVL9</accession>
<keyword evidence="12" id="KW-1185">Reference proteome</keyword>
<sequence length="158" mass="18133">MILLIVSSCLSFLSVHSFWVGSQVLKLVNRPTRKEKDLLSKKRDLKQEQILISMSDNFVKYSKIQRKINAIDGELATTQEHKNNWSLKFGLTYGARIIFGITLVILSIYYRLSPVFVVDKSLDLAPFTYIISYPNENNAVTFHFWVLCCTAVAKLIKL</sequence>
<keyword evidence="10" id="KW-0732">Signal</keyword>
<dbReference type="GO" id="GO:0071816">
    <property type="term" value="P:tail-anchored membrane protein insertion into ER membrane"/>
    <property type="evidence" value="ECO:0007669"/>
    <property type="project" value="InterPro"/>
</dbReference>
<dbReference type="Pfam" id="PF04420">
    <property type="entry name" value="CHD5"/>
    <property type="match status" value="1"/>
</dbReference>
<evidence type="ECO:0000256" key="4">
    <source>
        <dbReference type="ARBA" id="ARBA00022692"/>
    </source>
</evidence>
<comment type="caution">
    <text evidence="11">The sequence shown here is derived from an EMBL/GenBank/DDBJ whole genome shotgun (WGS) entry which is preliminary data.</text>
</comment>
<dbReference type="GO" id="GO:0043529">
    <property type="term" value="C:GET complex"/>
    <property type="evidence" value="ECO:0007669"/>
    <property type="project" value="TreeGrafter"/>
</dbReference>
<feature type="signal peptide" evidence="10">
    <location>
        <begin position="1"/>
        <end position="17"/>
    </location>
</feature>
<evidence type="ECO:0000256" key="3">
    <source>
        <dbReference type="ARBA" id="ARBA00017951"/>
    </source>
</evidence>
<evidence type="ECO:0000256" key="10">
    <source>
        <dbReference type="SAM" id="SignalP"/>
    </source>
</evidence>
<keyword evidence="5" id="KW-0256">Endoplasmic reticulum</keyword>
<evidence type="ECO:0000256" key="9">
    <source>
        <dbReference type="ARBA" id="ARBA00033006"/>
    </source>
</evidence>
<dbReference type="AlphaFoldDB" id="A0A9P0PVL9"/>
<dbReference type="Proteomes" id="UP001152888">
    <property type="component" value="Unassembled WGS sequence"/>
</dbReference>
<dbReference type="GO" id="GO:0043495">
    <property type="term" value="F:protein-membrane adaptor activity"/>
    <property type="evidence" value="ECO:0007669"/>
    <property type="project" value="TreeGrafter"/>
</dbReference>
<evidence type="ECO:0000256" key="2">
    <source>
        <dbReference type="ARBA" id="ARBA00010799"/>
    </source>
</evidence>
<comment type="subcellular location">
    <subcellularLocation>
        <location evidence="1">Endoplasmic reticulum membrane</location>
        <topology evidence="1">Multi-pass membrane protein</topology>
    </subcellularLocation>
</comment>
<dbReference type="Gene3D" id="1.10.287.660">
    <property type="entry name" value="Helix hairpin bin"/>
    <property type="match status" value="1"/>
</dbReference>
<evidence type="ECO:0000256" key="1">
    <source>
        <dbReference type="ARBA" id="ARBA00004477"/>
    </source>
</evidence>
<evidence type="ECO:0000313" key="11">
    <source>
        <dbReference type="EMBL" id="CAH1998822.1"/>
    </source>
</evidence>
<dbReference type="PANTHER" id="PTHR42650">
    <property type="entry name" value="TAIL-ANCHORED PROTEIN INSERTION RECEPTOR WRB"/>
    <property type="match status" value="1"/>
</dbReference>
<dbReference type="InterPro" id="IPR028945">
    <property type="entry name" value="Get1"/>
</dbReference>
<dbReference type="OrthoDB" id="69461at2759"/>
<keyword evidence="6" id="KW-1133">Transmembrane helix</keyword>
<protein>
    <recommendedName>
        <fullName evidence="3">Guided entry of tail-anchored proteins factor 1</fullName>
    </recommendedName>
    <alternativeName>
        <fullName evidence="8">Tail-anchored protein insertion receptor WRB</fullName>
    </alternativeName>
    <alternativeName>
        <fullName evidence="9">Tryptophan-rich basic protein</fullName>
    </alternativeName>
</protein>
<evidence type="ECO:0000256" key="8">
    <source>
        <dbReference type="ARBA" id="ARBA00032437"/>
    </source>
</evidence>
<organism evidence="11 12">
    <name type="scientific">Acanthoscelides obtectus</name>
    <name type="common">Bean weevil</name>
    <name type="synonym">Bruchus obtectus</name>
    <dbReference type="NCBI Taxonomy" id="200917"/>
    <lineage>
        <taxon>Eukaryota</taxon>
        <taxon>Metazoa</taxon>
        <taxon>Ecdysozoa</taxon>
        <taxon>Arthropoda</taxon>
        <taxon>Hexapoda</taxon>
        <taxon>Insecta</taxon>
        <taxon>Pterygota</taxon>
        <taxon>Neoptera</taxon>
        <taxon>Endopterygota</taxon>
        <taxon>Coleoptera</taxon>
        <taxon>Polyphaga</taxon>
        <taxon>Cucujiformia</taxon>
        <taxon>Chrysomeloidea</taxon>
        <taxon>Chrysomelidae</taxon>
        <taxon>Bruchinae</taxon>
        <taxon>Bruchini</taxon>
        <taxon>Acanthoscelides</taxon>
    </lineage>
</organism>
<keyword evidence="4" id="KW-0812">Transmembrane</keyword>
<feature type="chain" id="PRO_5040217987" description="Guided entry of tail-anchored proteins factor 1" evidence="10">
    <location>
        <begin position="18"/>
        <end position="158"/>
    </location>
</feature>
<dbReference type="PANTHER" id="PTHR42650:SF1">
    <property type="entry name" value="GUIDED ENTRY OF TAIL-ANCHORED PROTEINS FACTOR 1"/>
    <property type="match status" value="1"/>
</dbReference>
<evidence type="ECO:0000256" key="7">
    <source>
        <dbReference type="ARBA" id="ARBA00023136"/>
    </source>
</evidence>
<name>A0A9P0PVL9_ACAOB</name>
<dbReference type="EMBL" id="CAKOFQ010007341">
    <property type="protein sequence ID" value="CAH1998822.1"/>
    <property type="molecule type" value="Genomic_DNA"/>
</dbReference>
<proteinExistence type="inferred from homology"/>
<comment type="similarity">
    <text evidence="2">Belongs to the WRB/GET1 family.</text>
</comment>
<gene>
    <name evidence="11" type="ORF">ACAOBT_LOCUS24601</name>
</gene>
<reference evidence="11" key="1">
    <citation type="submission" date="2022-03" db="EMBL/GenBank/DDBJ databases">
        <authorList>
            <person name="Sayadi A."/>
        </authorList>
    </citation>
    <scope>NUCLEOTIDE SEQUENCE</scope>
</reference>
<evidence type="ECO:0000256" key="6">
    <source>
        <dbReference type="ARBA" id="ARBA00022989"/>
    </source>
</evidence>
<keyword evidence="7" id="KW-0472">Membrane</keyword>